<keyword evidence="1" id="KW-0732">Signal</keyword>
<dbReference type="EMBL" id="LT795059">
    <property type="protein sequence ID" value="SJX63010.1"/>
    <property type="molecule type" value="Genomic_DNA"/>
</dbReference>
<name>A0A2N8UE50_9BASI</name>
<protein>
    <recommendedName>
        <fullName evidence="2">DUF7888 domain-containing protein</fullName>
    </recommendedName>
</protein>
<dbReference type="Pfam" id="PF25411">
    <property type="entry name" value="DUF7888"/>
    <property type="match status" value="1"/>
</dbReference>
<organism evidence="3 4">
    <name type="scientific">Sporisorium reilianum f. sp. reilianum</name>
    <dbReference type="NCBI Taxonomy" id="72559"/>
    <lineage>
        <taxon>Eukaryota</taxon>
        <taxon>Fungi</taxon>
        <taxon>Dikarya</taxon>
        <taxon>Basidiomycota</taxon>
        <taxon>Ustilaginomycotina</taxon>
        <taxon>Ustilaginomycetes</taxon>
        <taxon>Ustilaginales</taxon>
        <taxon>Ustilaginaceae</taxon>
        <taxon>Sporisorium</taxon>
    </lineage>
</organism>
<evidence type="ECO:0000256" key="1">
    <source>
        <dbReference type="SAM" id="SignalP"/>
    </source>
</evidence>
<feature type="domain" description="DUF7888" evidence="2">
    <location>
        <begin position="12"/>
        <end position="134"/>
    </location>
</feature>
<sequence length="140" mass="15889">MRITGLSLATVILATSALASHVSSSHRLERRHDRRPDCTKDMANFWSGYKPPPGWTATVCYRTDFQFVLGNNSTEHYQFAAKDWCWQRHIEEFVPYSYTCHHLIGANTFEIKAEGGSLNLAVVHNKDKCDWNGKVLGCKA</sequence>
<evidence type="ECO:0000259" key="2">
    <source>
        <dbReference type="Pfam" id="PF25411"/>
    </source>
</evidence>
<feature type="chain" id="PRO_5014879958" description="DUF7888 domain-containing protein" evidence="1">
    <location>
        <begin position="20"/>
        <end position="140"/>
    </location>
</feature>
<reference evidence="3 4" key="1">
    <citation type="submission" date="2017-02" db="EMBL/GenBank/DDBJ databases">
        <authorList>
            <person name="Peterson S.W."/>
        </authorList>
    </citation>
    <scope>NUCLEOTIDE SEQUENCE [LARGE SCALE GENOMIC DNA]</scope>
    <source>
        <strain evidence="3 4">SRS1_H2-8</strain>
    </source>
</reference>
<proteinExistence type="predicted"/>
<feature type="signal peptide" evidence="1">
    <location>
        <begin position="1"/>
        <end position="19"/>
    </location>
</feature>
<dbReference type="AlphaFoldDB" id="A0A2N8UE50"/>
<gene>
    <name evidence="3" type="ORF">SRS1_13833</name>
</gene>
<evidence type="ECO:0000313" key="3">
    <source>
        <dbReference type="EMBL" id="SJX63010.1"/>
    </source>
</evidence>
<dbReference type="Proteomes" id="UP000239563">
    <property type="component" value="Chromosome VI"/>
</dbReference>
<evidence type="ECO:0000313" key="4">
    <source>
        <dbReference type="Proteomes" id="UP000239563"/>
    </source>
</evidence>
<accession>A0A2N8UE50</accession>
<dbReference type="InterPro" id="IPR057210">
    <property type="entry name" value="DUF7888"/>
</dbReference>